<evidence type="ECO:0000313" key="3">
    <source>
        <dbReference type="Proteomes" id="UP000054736"/>
    </source>
</evidence>
<organism evidence="2 3">
    <name type="scientific">Legionella drozanskii LLAP-1</name>
    <dbReference type="NCBI Taxonomy" id="1212489"/>
    <lineage>
        <taxon>Bacteria</taxon>
        <taxon>Pseudomonadati</taxon>
        <taxon>Pseudomonadota</taxon>
        <taxon>Gammaproteobacteria</taxon>
        <taxon>Legionellales</taxon>
        <taxon>Legionellaceae</taxon>
        <taxon>Legionella</taxon>
    </lineage>
</organism>
<protein>
    <recommendedName>
        <fullName evidence="4">DUF4381 domain-containing protein</fullName>
    </recommendedName>
</protein>
<dbReference type="Pfam" id="PF14316">
    <property type="entry name" value="DUF4381"/>
    <property type="match status" value="1"/>
</dbReference>
<dbReference type="Proteomes" id="UP000054736">
    <property type="component" value="Unassembled WGS sequence"/>
</dbReference>
<proteinExistence type="predicted"/>
<dbReference type="RefSeq" id="WP_058495937.1">
    <property type="nucleotide sequence ID" value="NZ_CAAAIU010000002.1"/>
</dbReference>
<accession>A0A0W0SXH6</accession>
<reference evidence="2 3" key="1">
    <citation type="submission" date="2015-11" db="EMBL/GenBank/DDBJ databases">
        <title>Genomic analysis of 38 Legionella species identifies large and diverse effector repertoires.</title>
        <authorList>
            <person name="Burstein D."/>
            <person name="Amaro F."/>
            <person name="Zusman T."/>
            <person name="Lifshitz Z."/>
            <person name="Cohen O."/>
            <person name="Gilbert J.A."/>
            <person name="Pupko T."/>
            <person name="Shuman H.A."/>
            <person name="Segal G."/>
        </authorList>
    </citation>
    <scope>NUCLEOTIDE SEQUENCE [LARGE SCALE GENOMIC DNA]</scope>
    <source>
        <strain evidence="2 3">ATCC 700990</strain>
    </source>
</reference>
<dbReference type="InterPro" id="IPR025489">
    <property type="entry name" value="DUF4381"/>
</dbReference>
<feature type="transmembrane region" description="Helical" evidence="1">
    <location>
        <begin position="28"/>
        <end position="47"/>
    </location>
</feature>
<evidence type="ECO:0000256" key="1">
    <source>
        <dbReference type="SAM" id="Phobius"/>
    </source>
</evidence>
<keyword evidence="1" id="KW-0472">Membrane</keyword>
<gene>
    <name evidence="2" type="ORF">Ldro_1662</name>
</gene>
<evidence type="ECO:0000313" key="2">
    <source>
        <dbReference type="EMBL" id="KTC88043.1"/>
    </source>
</evidence>
<comment type="caution">
    <text evidence="2">The sequence shown here is derived from an EMBL/GenBank/DDBJ whole genome shotgun (WGS) entry which is preliminary data.</text>
</comment>
<dbReference type="OrthoDB" id="283083at2"/>
<dbReference type="STRING" id="1212489.Ldro_1662"/>
<sequence>MAESQAILAKLHDIKLPTPISWWPLAPGWYLLLVLILILIAVLSYLARRAYLNGRPKRQALRLLKTYEQEYQQERNSQVCSMKVSELLRRVALVYFPREEVASLQGEAWLHFLDKTSKKIDFNKLRAHLLETPYQPTSDADLQPLFRCANAWIKQRGAPCLS</sequence>
<keyword evidence="1" id="KW-1133">Transmembrane helix</keyword>
<evidence type="ECO:0008006" key="4">
    <source>
        <dbReference type="Google" id="ProtNLM"/>
    </source>
</evidence>
<dbReference type="EMBL" id="LNXY01000020">
    <property type="protein sequence ID" value="KTC88043.1"/>
    <property type="molecule type" value="Genomic_DNA"/>
</dbReference>
<name>A0A0W0SXH6_9GAMM</name>
<dbReference type="AlphaFoldDB" id="A0A0W0SXH6"/>
<keyword evidence="1" id="KW-0812">Transmembrane</keyword>
<keyword evidence="3" id="KW-1185">Reference proteome</keyword>
<dbReference type="PATRIC" id="fig|1212489.4.peg.1756"/>